<feature type="region of interest" description="Disordered" evidence="1">
    <location>
        <begin position="159"/>
        <end position="284"/>
    </location>
</feature>
<dbReference type="PANTHER" id="PTHR10658">
    <property type="entry name" value="PHOSPHATIDYLINOSITOL TRANSFER PROTEIN"/>
    <property type="match status" value="1"/>
</dbReference>
<feature type="compositionally biased region" description="Low complexity" evidence="1">
    <location>
        <begin position="184"/>
        <end position="198"/>
    </location>
</feature>
<feature type="compositionally biased region" description="Gly residues" evidence="1">
    <location>
        <begin position="255"/>
        <end position="266"/>
    </location>
</feature>
<gene>
    <name evidence="4" type="primary">LOC101864352</name>
</gene>
<accession>A0ABM0K9H9</accession>
<dbReference type="InterPro" id="IPR023393">
    <property type="entry name" value="START-like_dom_sf"/>
</dbReference>
<sequence length="301" mass="32694">HYNRSSTDHIDIVADSVTAGDYSKEEDPKIYRSSKTGRGPLSEDWRQEYGRSIGEGRGDGREMMTSYKLCRVEFKYWGMQNKIERFIHDVALRKTMLRAHRQAWCWQDEYHGLTLEDIRVLERETQLALAQKMAAASAENSEGGETTAAVTVTDTSVNENAQQQQGAEPAGTDSAPHRGGGGDSQQDPSSSSSSSHSQPTHEQHRFGKRKSLVHFSDGHTSPSDSSHSATTTDSLDSGSGFRRSVSQESTATVINGGGASGQGAGPSAGHRKLSQTSKSRLSGGECFSQCSGYRHYISLSA</sequence>
<dbReference type="RefSeq" id="XP_005112110.2">
    <property type="nucleotide sequence ID" value="XM_005112053.3"/>
</dbReference>
<feature type="non-terminal residue" evidence="4">
    <location>
        <position position="1"/>
    </location>
</feature>
<proteinExistence type="predicted"/>
<evidence type="ECO:0000256" key="1">
    <source>
        <dbReference type="SAM" id="MobiDB-lite"/>
    </source>
</evidence>
<dbReference type="Pfam" id="PF02121">
    <property type="entry name" value="IP_trans"/>
    <property type="match status" value="1"/>
</dbReference>
<dbReference type="SUPFAM" id="SSF55961">
    <property type="entry name" value="Bet v1-like"/>
    <property type="match status" value="1"/>
</dbReference>
<protein>
    <submittedName>
        <fullName evidence="4">Protein retinal degeneration B</fullName>
    </submittedName>
</protein>
<dbReference type="PANTHER" id="PTHR10658:SF81">
    <property type="entry name" value="PROTEIN RETINAL DEGENERATION B"/>
    <property type="match status" value="1"/>
</dbReference>
<reference evidence="4" key="1">
    <citation type="submission" date="2025-08" db="UniProtKB">
        <authorList>
            <consortium name="RefSeq"/>
        </authorList>
    </citation>
    <scope>IDENTIFICATION</scope>
</reference>
<evidence type="ECO:0000259" key="2">
    <source>
        <dbReference type="Pfam" id="PF02121"/>
    </source>
</evidence>
<keyword evidence="3" id="KW-1185">Reference proteome</keyword>
<dbReference type="InterPro" id="IPR001666">
    <property type="entry name" value="PI_transfer"/>
</dbReference>
<feature type="compositionally biased region" description="Low complexity" evidence="1">
    <location>
        <begin position="218"/>
        <end position="237"/>
    </location>
</feature>
<dbReference type="InterPro" id="IPR055261">
    <property type="entry name" value="PI_transfer_N"/>
</dbReference>
<feature type="domain" description="Phosphatidylinositol transfer protein N-terminal" evidence="2">
    <location>
        <begin position="5"/>
        <end position="126"/>
    </location>
</feature>
<evidence type="ECO:0000313" key="4">
    <source>
        <dbReference type="RefSeq" id="XP_005112110.2"/>
    </source>
</evidence>
<organism evidence="3 4">
    <name type="scientific">Aplysia californica</name>
    <name type="common">California sea hare</name>
    <dbReference type="NCBI Taxonomy" id="6500"/>
    <lineage>
        <taxon>Eukaryota</taxon>
        <taxon>Metazoa</taxon>
        <taxon>Spiralia</taxon>
        <taxon>Lophotrochozoa</taxon>
        <taxon>Mollusca</taxon>
        <taxon>Gastropoda</taxon>
        <taxon>Heterobranchia</taxon>
        <taxon>Euthyneura</taxon>
        <taxon>Tectipleura</taxon>
        <taxon>Aplysiida</taxon>
        <taxon>Aplysioidea</taxon>
        <taxon>Aplysiidae</taxon>
        <taxon>Aplysia</taxon>
    </lineage>
</organism>
<dbReference type="Gene3D" id="3.30.530.20">
    <property type="match status" value="1"/>
</dbReference>
<dbReference type="Proteomes" id="UP000694888">
    <property type="component" value="Unplaced"/>
</dbReference>
<name>A0ABM0K9H9_APLCA</name>
<feature type="compositionally biased region" description="Polar residues" evidence="1">
    <location>
        <begin position="244"/>
        <end position="253"/>
    </location>
</feature>
<dbReference type="GeneID" id="101864352"/>
<dbReference type="PRINTS" id="PR00391">
    <property type="entry name" value="PITRANSFER"/>
</dbReference>
<evidence type="ECO:0000313" key="3">
    <source>
        <dbReference type="Proteomes" id="UP000694888"/>
    </source>
</evidence>